<sequence length="262" mass="30111">MRVIAVVLALVVGFTPITAAAVSNEAHDWYFKRSKNHAPATTEPEFEQLLKPYNGYFIGNTDQKELYVTFDNGYENGYTAGILDVLKKEKVPAAFFVTGYYLTDQADLVKRMVKEGHIVGNHSWHHPDMTTISDDRIREELSKVKEEYTRITGDKTMQYLRPPRGVFSERSLAISHEEGYRNIFWSLAYKDWERDKQRGSQYAYDSIMKQVHPGAIMLLHTVSKDNAEALERVIQDLKKEGYTFKSLDDLVLKRTLPEPLAP</sequence>
<evidence type="ECO:0000313" key="4">
    <source>
        <dbReference type="Proteomes" id="UP000035996"/>
    </source>
</evidence>
<dbReference type="InterPro" id="IPR014235">
    <property type="entry name" value="Spore_PdaA"/>
</dbReference>
<dbReference type="GO" id="GO:0016020">
    <property type="term" value="C:membrane"/>
    <property type="evidence" value="ECO:0007669"/>
    <property type="project" value="TreeGrafter"/>
</dbReference>
<reference evidence="3" key="1">
    <citation type="submission" date="2015-06" db="EMBL/GenBank/DDBJ databases">
        <authorList>
            <person name="Liu B."/>
            <person name="Wang J."/>
            <person name="Zhu Y."/>
            <person name="Liu G."/>
            <person name="Chen Q."/>
            <person name="Zheng C."/>
            <person name="Che J."/>
            <person name="Ge C."/>
            <person name="Shi H."/>
            <person name="Pan Z."/>
            <person name="Liu X."/>
        </authorList>
    </citation>
    <scope>NUCLEOTIDE SEQUENCE [LARGE SCALE GENOMIC DNA]</scope>
    <source>
        <strain evidence="3">DSM 16346</strain>
    </source>
</reference>
<dbReference type="OrthoDB" id="9812065at2"/>
<dbReference type="PATRIC" id="fig|157733.3.peg.1977"/>
<dbReference type="PANTHER" id="PTHR10587">
    <property type="entry name" value="GLYCOSYL TRANSFERASE-RELATED"/>
    <property type="match status" value="1"/>
</dbReference>
<comment type="caution">
    <text evidence="3">The sequence shown here is derived from an EMBL/GenBank/DDBJ whole genome shotgun (WGS) entry which is preliminary data.</text>
</comment>
<accession>A0A0J6CI46</accession>
<dbReference type="AlphaFoldDB" id="A0A0J6CI46"/>
<dbReference type="RefSeq" id="WP_048313597.1">
    <property type="nucleotide sequence ID" value="NZ_CP119526.1"/>
</dbReference>
<feature type="chain" id="PRO_5038529892" evidence="1">
    <location>
        <begin position="21"/>
        <end position="262"/>
    </location>
</feature>
<evidence type="ECO:0000313" key="3">
    <source>
        <dbReference type="EMBL" id="KMM35896.1"/>
    </source>
</evidence>
<dbReference type="PANTHER" id="PTHR10587:SF78">
    <property type="entry name" value="PEPTIDOGLYCAN-N-ACETYLMURAMIC ACID DEACETYLASE PDAA"/>
    <property type="match status" value="1"/>
</dbReference>
<evidence type="ECO:0000259" key="2">
    <source>
        <dbReference type="PROSITE" id="PS51677"/>
    </source>
</evidence>
<dbReference type="STRING" id="157733.AB986_20840"/>
<dbReference type="InterPro" id="IPR050248">
    <property type="entry name" value="Polysacc_deacetylase_ArnD"/>
</dbReference>
<evidence type="ECO:0000256" key="1">
    <source>
        <dbReference type="SAM" id="SignalP"/>
    </source>
</evidence>
<dbReference type="NCBIfam" id="TIGR02884">
    <property type="entry name" value="spore_pdaA"/>
    <property type="match status" value="1"/>
</dbReference>
<dbReference type="GO" id="GO:0016810">
    <property type="term" value="F:hydrolase activity, acting on carbon-nitrogen (but not peptide) bonds"/>
    <property type="evidence" value="ECO:0007669"/>
    <property type="project" value="InterPro"/>
</dbReference>
<keyword evidence="4" id="KW-1185">Reference proteome</keyword>
<feature type="domain" description="NodB homology" evidence="2">
    <location>
        <begin position="64"/>
        <end position="245"/>
    </location>
</feature>
<dbReference type="InterPro" id="IPR002509">
    <property type="entry name" value="NODB_dom"/>
</dbReference>
<dbReference type="EMBL" id="LELK01000015">
    <property type="protein sequence ID" value="KMM35896.1"/>
    <property type="molecule type" value="Genomic_DNA"/>
</dbReference>
<organism evidence="3 4">
    <name type="scientific">Guptibacillus hwajinpoensis</name>
    <dbReference type="NCBI Taxonomy" id="208199"/>
    <lineage>
        <taxon>Bacteria</taxon>
        <taxon>Bacillati</taxon>
        <taxon>Bacillota</taxon>
        <taxon>Bacilli</taxon>
        <taxon>Bacillales</taxon>
        <taxon>Guptibacillaceae</taxon>
        <taxon>Guptibacillus</taxon>
    </lineage>
</organism>
<dbReference type="GO" id="GO:0005975">
    <property type="term" value="P:carbohydrate metabolic process"/>
    <property type="evidence" value="ECO:0007669"/>
    <property type="project" value="InterPro"/>
</dbReference>
<dbReference type="Gene3D" id="3.20.20.370">
    <property type="entry name" value="Glycoside hydrolase/deacetylase"/>
    <property type="match status" value="1"/>
</dbReference>
<dbReference type="PROSITE" id="PS51677">
    <property type="entry name" value="NODB"/>
    <property type="match status" value="1"/>
</dbReference>
<dbReference type="InterPro" id="IPR011330">
    <property type="entry name" value="Glyco_hydro/deAcase_b/a-brl"/>
</dbReference>
<dbReference type="Proteomes" id="UP000035996">
    <property type="component" value="Unassembled WGS sequence"/>
</dbReference>
<dbReference type="CDD" id="cd10948">
    <property type="entry name" value="CE4_BsPdaA_like"/>
    <property type="match status" value="1"/>
</dbReference>
<dbReference type="Pfam" id="PF01522">
    <property type="entry name" value="Polysacc_deac_1"/>
    <property type="match status" value="1"/>
</dbReference>
<protein>
    <submittedName>
        <fullName evidence="3">Polysaccharide deacetylase</fullName>
    </submittedName>
</protein>
<feature type="signal peptide" evidence="1">
    <location>
        <begin position="1"/>
        <end position="20"/>
    </location>
</feature>
<keyword evidence="1" id="KW-0732">Signal</keyword>
<gene>
    <name evidence="3" type="ORF">AB986_20840</name>
</gene>
<proteinExistence type="predicted"/>
<dbReference type="SUPFAM" id="SSF88713">
    <property type="entry name" value="Glycoside hydrolase/deacetylase"/>
    <property type="match status" value="1"/>
</dbReference>
<name>A0A0J6CI46_9BACL</name>